<evidence type="ECO:0000313" key="2">
    <source>
        <dbReference type="Proteomes" id="UP001470230"/>
    </source>
</evidence>
<dbReference type="EMBL" id="JAPFFF010000004">
    <property type="protein sequence ID" value="KAK8892016.1"/>
    <property type="molecule type" value="Genomic_DNA"/>
</dbReference>
<reference evidence="1 2" key="1">
    <citation type="submission" date="2024-04" db="EMBL/GenBank/DDBJ databases">
        <title>Tritrichomonas musculus Genome.</title>
        <authorList>
            <person name="Alves-Ferreira E."/>
            <person name="Grigg M."/>
            <person name="Lorenzi H."/>
            <person name="Galac M."/>
        </authorList>
    </citation>
    <scope>NUCLEOTIDE SEQUENCE [LARGE SCALE GENOMIC DNA]</scope>
    <source>
        <strain evidence="1 2">EAF2021</strain>
    </source>
</reference>
<sequence>MTKKIEKEKKTSKLKMSLFYDCLLPIHHLPYLAYYSTELAMSVAQFLEKDSSLVLPLFKELVSHWPHLQTRKQMIFIDEISWFASYIEDSFIIEAIHLIIPQLMTSLKSCNALVTGKILAMWEINDFVWLTVCKPEISYPLIVPSIYEVAYSYWLDDARMYATAVLNVLSINNKEVFLALGSNLKKIQSNFILKNLDSGSKWINLIQNFENSKRVRRIKMDAVSSLFVGCDALRKNQKG</sequence>
<comment type="caution">
    <text evidence="1">The sequence shown here is derived from an EMBL/GenBank/DDBJ whole genome shotgun (WGS) entry which is preliminary data.</text>
</comment>
<dbReference type="Proteomes" id="UP001470230">
    <property type="component" value="Unassembled WGS sequence"/>
</dbReference>
<gene>
    <name evidence="1" type="ORF">M9Y10_029238</name>
</gene>
<evidence type="ECO:0000313" key="1">
    <source>
        <dbReference type="EMBL" id="KAK8892016.1"/>
    </source>
</evidence>
<dbReference type="InterPro" id="IPR016024">
    <property type="entry name" value="ARM-type_fold"/>
</dbReference>
<name>A0ABR2KLR8_9EUKA</name>
<dbReference type="SUPFAM" id="SSF48371">
    <property type="entry name" value="ARM repeat"/>
    <property type="match status" value="1"/>
</dbReference>
<keyword evidence="2" id="KW-1185">Reference proteome</keyword>
<dbReference type="PANTHER" id="PTHR10257">
    <property type="entry name" value="SERINE/THREONINE PROTEIN PHOSPHATASE 2A PP2A REGULATORY SUBUNIT B"/>
    <property type="match status" value="1"/>
</dbReference>
<dbReference type="Pfam" id="PF01603">
    <property type="entry name" value="B56"/>
    <property type="match status" value="1"/>
</dbReference>
<dbReference type="PANTHER" id="PTHR10257:SF3">
    <property type="entry name" value="SERINE_THREONINE-PROTEIN PHOSPHATASE 2A 56 KDA REGULATORY SUBUNIT GAMMA ISOFORM"/>
    <property type="match status" value="1"/>
</dbReference>
<dbReference type="Gene3D" id="1.25.10.10">
    <property type="entry name" value="Leucine-rich Repeat Variant"/>
    <property type="match status" value="1"/>
</dbReference>
<accession>A0ABR2KLR8</accession>
<protein>
    <submittedName>
        <fullName evidence="1">Uncharacterized protein</fullName>
    </submittedName>
</protein>
<proteinExistence type="predicted"/>
<dbReference type="InterPro" id="IPR011989">
    <property type="entry name" value="ARM-like"/>
</dbReference>
<organism evidence="1 2">
    <name type="scientific">Tritrichomonas musculus</name>
    <dbReference type="NCBI Taxonomy" id="1915356"/>
    <lineage>
        <taxon>Eukaryota</taxon>
        <taxon>Metamonada</taxon>
        <taxon>Parabasalia</taxon>
        <taxon>Tritrichomonadida</taxon>
        <taxon>Tritrichomonadidae</taxon>
        <taxon>Tritrichomonas</taxon>
    </lineage>
</organism>
<dbReference type="InterPro" id="IPR002554">
    <property type="entry name" value="PP2A_B56"/>
</dbReference>